<dbReference type="SUPFAM" id="SSF88648">
    <property type="entry name" value="Group I dsDNA viruses"/>
    <property type="match status" value="1"/>
</dbReference>
<keyword evidence="8" id="KW-1145">T=7 icosahedral capsid protein</keyword>
<proteinExistence type="inferred from homology"/>
<reference evidence="10" key="1">
    <citation type="journal article" date="2016" name="J. Am. Acad. Dermatol.">
        <title>Human polyomavirus 6 and 7 are associated with pruritic and dyskeratotic dermatoses.</title>
        <authorList>
            <person name="Nguyen K.D."/>
            <person name="Lee E.E."/>
            <person name="Yue Y."/>
            <person name="Stork J."/>
            <person name="Pock L."/>
            <person name="North J.P."/>
            <person name="Vandergriff T."/>
            <person name="Cockerell C."/>
            <person name="Hosler G.A."/>
            <person name="Pastrana D.V."/>
            <person name="Buck C.B."/>
            <person name="Wang R.C."/>
        </authorList>
    </citation>
    <scope>NUCLEOTIDE SEQUENCE</scope>
    <source>
        <strain evidence="10">Dysk3</strain>
    </source>
</reference>
<evidence type="ECO:0000256" key="7">
    <source>
        <dbReference type="HAMAP-Rule" id="MF_04002"/>
    </source>
</evidence>
<dbReference type="InterPro" id="IPR036973">
    <property type="entry name" value="Capsid_L1_sf_Papillomavir"/>
</dbReference>
<dbReference type="GO" id="GO:0039620">
    <property type="term" value="C:T=7 icosahedral viral capsid"/>
    <property type="evidence" value="ECO:0007669"/>
    <property type="project" value="UniProtKB-UniRule"/>
</dbReference>
<dbReference type="PRINTS" id="PR00865">
    <property type="entry name" value="HPVCAPSIDL1"/>
</dbReference>
<keyword evidence="1 7" id="KW-0167">Capsid protein</keyword>
<gene>
    <name evidence="7 8" type="primary">L1</name>
</gene>
<feature type="disulfide bond" description="Interchain (with Cys-439)" evidence="7">
    <location>
        <position position="175"/>
    </location>
</feature>
<dbReference type="InterPro" id="IPR011222">
    <property type="entry name" value="dsDNA_vir_gr_I_capsid"/>
</dbReference>
<dbReference type="GO" id="GO:0075509">
    <property type="term" value="P:endocytosis involved in viral entry into host cell"/>
    <property type="evidence" value="ECO:0007669"/>
    <property type="project" value="UniProtKB-KW"/>
</dbReference>
<keyword evidence="4 7" id="KW-0946">Virion</keyword>
<evidence type="ECO:0000256" key="5">
    <source>
        <dbReference type="ARBA" id="ARBA00022921"/>
    </source>
</evidence>
<dbReference type="EMBL" id="KX781282">
    <property type="protein sequence ID" value="AQM73668.1"/>
    <property type="molecule type" value="Genomic_DNA"/>
</dbReference>
<protein>
    <recommendedName>
        <fullName evidence="7 8">Major capsid protein L1</fullName>
    </recommendedName>
</protein>
<evidence type="ECO:0000256" key="4">
    <source>
        <dbReference type="ARBA" id="ARBA00022844"/>
    </source>
</evidence>
<feature type="region of interest" description="Disordered" evidence="9">
    <location>
        <begin position="497"/>
        <end position="516"/>
    </location>
</feature>
<keyword evidence="7" id="KW-1162">Viral penetration into host cytoplasm</keyword>
<dbReference type="InterPro" id="IPR002210">
    <property type="entry name" value="Capsid_L1_Papillomavir"/>
</dbReference>
<dbReference type="Gene3D" id="2.60.175.20">
    <property type="entry name" value="Major capsid L1 (late) superfamily, Papillomavirus"/>
    <property type="match status" value="2"/>
</dbReference>
<evidence type="ECO:0000256" key="3">
    <source>
        <dbReference type="ARBA" id="ARBA00022804"/>
    </source>
</evidence>
<evidence type="ECO:0000256" key="6">
    <source>
        <dbReference type="ARBA" id="ARBA00023296"/>
    </source>
</evidence>
<evidence type="ECO:0000313" key="10">
    <source>
        <dbReference type="EMBL" id="AQM73668.1"/>
    </source>
</evidence>
<evidence type="ECO:0000256" key="2">
    <source>
        <dbReference type="ARBA" id="ARBA00022581"/>
    </source>
</evidence>
<dbReference type="HAMAP" id="MF_04002">
    <property type="entry name" value="PPV_L1"/>
    <property type="match status" value="1"/>
</dbReference>
<keyword evidence="7" id="KW-1015">Disulfide bond</keyword>
<keyword evidence="3 7" id="KW-1161">Viral attachment to host cell</keyword>
<accession>A0A1Q1PPC9</accession>
<sequence>MAAWLPNQGKVYLPPSRPVAQVLSTDDYVQETEMYFHGSSDRLLTVGHPYFPITDSNTKAVTVPKVSGNQYRVFRLQLPDPNKLALIDTKVYDSATERLVWKLKGIEVIRGGPLGIGTTGHPLFNKLNDTENPNNYVQGSTDSRQNVSMDPKQTQLLIVGCVPPTGAHWDAAKACAEPQQEKDACPPLELVNSYIEDGDMCDIGFGALNFNSLQQDRSSVPLDITASICKWPDILKMTNDPYGDQMFFYGKQEQLYARHFFTRHGVVGEEIPQIHEDNTTLYVLPGQAGQAQQTASSSIYFPTPSGSLVSSNSLILNRPYWMHRAQGLNNGICWNDRLFVTVVDNTHNTNFTISRYTGSSPKPDTYKNTDFKNYLRHCEEYDISVIVQLCKVALEADILAHLNVMNPSILENWNLSFVPPPATAIEDHYRYINSMATRCPDQAPAPEKVDPFAKYTFWDVDLSDKMTTELSQTSLGRRFIYQVGLLNKGITNTLKRRRVTSTATSSSAKAKRRRKA</sequence>
<feature type="disulfide bond" description="Interchain (with Cys-175)" evidence="7">
    <location>
        <position position="439"/>
    </location>
</feature>
<evidence type="ECO:0000256" key="1">
    <source>
        <dbReference type="ARBA" id="ARBA00022561"/>
    </source>
</evidence>
<comment type="subcellular location">
    <subcellularLocation>
        <location evidence="7">Virion</location>
    </subcellularLocation>
    <subcellularLocation>
        <location evidence="7">Host nucleus</location>
    </subcellularLocation>
</comment>
<comment type="function">
    <text evidence="7 8">Forms an icosahedral capsid with a T=7 symmetry and a 50 nm diameter. The capsid is composed of 72 pentamers linked to each other by disulfide bonds and associated with L2 proteins. Binds to heparan sulfate proteoglycans on cell surface of basal layer keratinocytes to provide initial virion attachment. This binding mediates a conformational change in the virus capsid that facilitates efficient infection. The virion enters the host cell via endocytosis. During virus trafficking, L1 protein dissociates from the viral DNA and the genomic DNA is released to the host nucleus. The virion assembly takes place within the cell nucleus. Encapsulates the genomic DNA together with protein L2.</text>
</comment>
<dbReference type="GO" id="GO:0005198">
    <property type="term" value="F:structural molecule activity"/>
    <property type="evidence" value="ECO:0007669"/>
    <property type="project" value="UniProtKB-UniRule"/>
</dbReference>
<keyword evidence="2 7" id="KW-0945">Host-virus interaction</keyword>
<organism evidence="10">
    <name type="scientific">Human papillomavirus</name>
    <dbReference type="NCBI Taxonomy" id="10566"/>
    <lineage>
        <taxon>Viruses</taxon>
        <taxon>Monodnaviria</taxon>
        <taxon>Shotokuvirae</taxon>
        <taxon>Cossaviricota</taxon>
        <taxon>Papovaviricetes</taxon>
        <taxon>Zurhausenvirales</taxon>
        <taxon>Papillomaviridae</taxon>
    </lineage>
</organism>
<evidence type="ECO:0000256" key="9">
    <source>
        <dbReference type="SAM" id="MobiDB-lite"/>
    </source>
</evidence>
<comment type="similarity">
    <text evidence="7 8">Belongs to the papillomaviridae L1 protein family.</text>
</comment>
<name>A0A1Q1PPC9_9PAPI</name>
<dbReference type="Pfam" id="PF00500">
    <property type="entry name" value="Late_protein_L1"/>
    <property type="match status" value="1"/>
</dbReference>
<keyword evidence="5 7" id="KW-0426">Late protein</keyword>
<keyword evidence="7" id="KW-1164">Virus endocytosis by host</keyword>
<comment type="subunit">
    <text evidence="7">Self-assembles into homopentamers. The capsid has an icosahedral symmetry and consists of 72 capsomers, with each capsomer being a pentamer of L1. Interacts with the minor capsid protein L2; this interaction is necessary for viral genome encapsidation. Interacts with protein E2; this interaction enhances E2-dependent replication and transcription activation.</text>
</comment>
<keyword evidence="7" id="KW-1048">Host nucleus</keyword>
<dbReference type="GO" id="GO:0042025">
    <property type="term" value="C:host cell nucleus"/>
    <property type="evidence" value="ECO:0007669"/>
    <property type="project" value="UniProtKB-SubCell"/>
</dbReference>
<evidence type="ECO:0000256" key="8">
    <source>
        <dbReference type="RuleBase" id="RU361248"/>
    </source>
</evidence>
<keyword evidence="6 7" id="KW-1160">Virus entry into host cell</keyword>
<dbReference type="GO" id="GO:0019062">
    <property type="term" value="P:virion attachment to host cell"/>
    <property type="evidence" value="ECO:0007669"/>
    <property type="project" value="UniProtKB-UniRule"/>
</dbReference>